<feature type="compositionally biased region" description="Low complexity" evidence="1">
    <location>
        <begin position="136"/>
        <end position="150"/>
    </location>
</feature>
<dbReference type="GeneID" id="36578472"/>
<feature type="compositionally biased region" description="Low complexity" evidence="1">
    <location>
        <begin position="291"/>
        <end position="300"/>
    </location>
</feature>
<protein>
    <submittedName>
        <fullName evidence="2">Uncharacterized protein</fullName>
    </submittedName>
</protein>
<dbReference type="AlphaFoldDB" id="A0A2J6TU97"/>
<evidence type="ECO:0000313" key="3">
    <source>
        <dbReference type="Proteomes" id="UP000235371"/>
    </source>
</evidence>
<dbReference type="Proteomes" id="UP000235371">
    <property type="component" value="Unassembled WGS sequence"/>
</dbReference>
<proteinExistence type="predicted"/>
<feature type="compositionally biased region" description="Basic residues" evidence="1">
    <location>
        <begin position="248"/>
        <end position="260"/>
    </location>
</feature>
<dbReference type="RefSeq" id="XP_024743475.1">
    <property type="nucleotide sequence ID" value="XM_024870390.1"/>
</dbReference>
<keyword evidence="3" id="KW-1185">Reference proteome</keyword>
<feature type="region of interest" description="Disordered" evidence="1">
    <location>
        <begin position="63"/>
        <end position="329"/>
    </location>
</feature>
<name>A0A2J6TU97_9HELO</name>
<sequence length="329" mass="34694">MEQPFTEVEKRFVLAEAIKLSTISVDRLFSVLAEHNVSPDWEQMLLPHGRNLLQCKHAFNSLQHGPSSQLSTPQPFTQTFLNPPPVYSSSSGGKRQSMNMPPGPGPDQKRPRKSGAETPTLARDLLPKPANPNGGSPMSTMASSPPATTSQKKRGRPSKADVERKQREAIERGEIITPAAQSPAGMPGPDDSRSGYAPVSILPAPPGPRETVMGGIMPSILSPRTGSFPQMVMGPDSPASIGAEPTGKKRKPRPPPKPKVQKPGEHQFSINTPTGQAGQGETPSAPVPTDAAQAVPIAAAQDLGNPPPNITPAAMQDSAPGNQSAPDDK</sequence>
<evidence type="ECO:0000313" key="2">
    <source>
        <dbReference type="EMBL" id="PMD66571.1"/>
    </source>
</evidence>
<reference evidence="2 3" key="1">
    <citation type="submission" date="2016-04" db="EMBL/GenBank/DDBJ databases">
        <title>A degradative enzymes factory behind the ericoid mycorrhizal symbiosis.</title>
        <authorList>
            <consortium name="DOE Joint Genome Institute"/>
            <person name="Martino E."/>
            <person name="Morin E."/>
            <person name="Grelet G."/>
            <person name="Kuo A."/>
            <person name="Kohler A."/>
            <person name="Daghino S."/>
            <person name="Barry K."/>
            <person name="Choi C."/>
            <person name="Cichocki N."/>
            <person name="Clum A."/>
            <person name="Copeland A."/>
            <person name="Hainaut M."/>
            <person name="Haridas S."/>
            <person name="Labutti K."/>
            <person name="Lindquist E."/>
            <person name="Lipzen A."/>
            <person name="Khouja H.-R."/>
            <person name="Murat C."/>
            <person name="Ohm R."/>
            <person name="Olson A."/>
            <person name="Spatafora J."/>
            <person name="Veneault-Fourrey C."/>
            <person name="Henrissat B."/>
            <person name="Grigoriev I."/>
            <person name="Martin F."/>
            <person name="Perotto S."/>
        </authorList>
    </citation>
    <scope>NUCLEOTIDE SEQUENCE [LARGE SCALE GENOMIC DNA]</scope>
    <source>
        <strain evidence="2 3">E</strain>
    </source>
</reference>
<dbReference type="EMBL" id="KZ613743">
    <property type="protein sequence ID" value="PMD66571.1"/>
    <property type="molecule type" value="Genomic_DNA"/>
</dbReference>
<dbReference type="OrthoDB" id="5371646at2759"/>
<feature type="compositionally biased region" description="Polar residues" evidence="1">
    <location>
        <begin position="63"/>
        <end position="99"/>
    </location>
</feature>
<dbReference type="InParanoid" id="A0A2J6TU97"/>
<feature type="compositionally biased region" description="Polar residues" evidence="1">
    <location>
        <begin position="319"/>
        <end position="329"/>
    </location>
</feature>
<feature type="compositionally biased region" description="Polar residues" evidence="1">
    <location>
        <begin position="268"/>
        <end position="282"/>
    </location>
</feature>
<evidence type="ECO:0000256" key="1">
    <source>
        <dbReference type="SAM" id="MobiDB-lite"/>
    </source>
</evidence>
<gene>
    <name evidence="2" type="ORF">K444DRAFT_121359</name>
</gene>
<accession>A0A2J6TU97</accession>
<dbReference type="STRING" id="1095630.A0A2J6TU97"/>
<organism evidence="2 3">
    <name type="scientific">Hyaloscypha bicolor E</name>
    <dbReference type="NCBI Taxonomy" id="1095630"/>
    <lineage>
        <taxon>Eukaryota</taxon>
        <taxon>Fungi</taxon>
        <taxon>Dikarya</taxon>
        <taxon>Ascomycota</taxon>
        <taxon>Pezizomycotina</taxon>
        <taxon>Leotiomycetes</taxon>
        <taxon>Helotiales</taxon>
        <taxon>Hyaloscyphaceae</taxon>
        <taxon>Hyaloscypha</taxon>
        <taxon>Hyaloscypha bicolor</taxon>
    </lineage>
</organism>
<feature type="compositionally biased region" description="Basic and acidic residues" evidence="1">
    <location>
        <begin position="158"/>
        <end position="174"/>
    </location>
</feature>